<dbReference type="InterPro" id="IPR051788">
    <property type="entry name" value="MFS_Transporter"/>
</dbReference>
<feature type="transmembrane region" description="Helical" evidence="5">
    <location>
        <begin position="75"/>
        <end position="92"/>
    </location>
</feature>
<feature type="transmembrane region" description="Helical" evidence="5">
    <location>
        <begin position="280"/>
        <end position="302"/>
    </location>
</feature>
<evidence type="ECO:0000259" key="6">
    <source>
        <dbReference type="PROSITE" id="PS50850"/>
    </source>
</evidence>
<feature type="transmembrane region" description="Helical" evidence="5">
    <location>
        <begin position="161"/>
        <end position="179"/>
    </location>
</feature>
<evidence type="ECO:0000256" key="1">
    <source>
        <dbReference type="ARBA" id="ARBA00004651"/>
    </source>
</evidence>
<reference evidence="7 8" key="1">
    <citation type="submission" date="2024-09" db="EMBL/GenBank/DDBJ databases">
        <authorList>
            <person name="Sun Q."/>
            <person name="Mori K."/>
        </authorList>
    </citation>
    <scope>NUCLEOTIDE SEQUENCE [LARGE SCALE GENOMIC DNA]</scope>
    <source>
        <strain evidence="7 8">TISTR 1856</strain>
    </source>
</reference>
<dbReference type="Gene3D" id="1.20.1250.20">
    <property type="entry name" value="MFS general substrate transporter like domains"/>
    <property type="match status" value="2"/>
</dbReference>
<sequence length="399" mass="40012">MPTLALRRARLAVGACFVANAFVYANIVPRLPEIKAELGLSNAALGTAIAALPTGSLIAALTSGFFIARFGSGRVAAVGMAVAAGVLATATIAPSWGVLAAVLLVTGALDAVVDVAQNAHGLRVQRHYGRSIINAFHGMWSIGAVAGGLLGSAAAGLSVPLPVHLLVVAVLVVLAMLLAQHWMLPGPDEADGPVVQAADPASPPVPTGRVRWPRAAVLALAALGLLAACGAFVEDAGSSWSTLYLQSLAAAPAVAGFGYVGLATGMTVGRFTGDWFVDRWGAAAVVRVGGVLTAVGMGTALLVGSVPVTIVGFVLAGLGVATLVPAVFHASDEIPGLPRGVGLSVSNWLLRLGLLACPPLVGLLADATSLRVALIPTVLAGAGAVVLAGWLRPRPTLAR</sequence>
<dbReference type="SUPFAM" id="SSF103473">
    <property type="entry name" value="MFS general substrate transporter"/>
    <property type="match status" value="1"/>
</dbReference>
<feature type="transmembrane region" description="Helical" evidence="5">
    <location>
        <begin position="49"/>
        <end position="68"/>
    </location>
</feature>
<name>A0ABV5LXC4_9ACTN</name>
<dbReference type="InterPro" id="IPR020846">
    <property type="entry name" value="MFS_dom"/>
</dbReference>
<dbReference type="PANTHER" id="PTHR23514">
    <property type="entry name" value="BYPASS OF STOP CODON PROTEIN 6"/>
    <property type="match status" value="1"/>
</dbReference>
<evidence type="ECO:0000256" key="3">
    <source>
        <dbReference type="ARBA" id="ARBA00022989"/>
    </source>
</evidence>
<dbReference type="Proteomes" id="UP001589748">
    <property type="component" value="Unassembled WGS sequence"/>
</dbReference>
<feature type="transmembrane region" description="Helical" evidence="5">
    <location>
        <begin position="371"/>
        <end position="391"/>
    </location>
</feature>
<organism evidence="7 8">
    <name type="scientific">Kineococcus gynurae</name>
    <dbReference type="NCBI Taxonomy" id="452979"/>
    <lineage>
        <taxon>Bacteria</taxon>
        <taxon>Bacillati</taxon>
        <taxon>Actinomycetota</taxon>
        <taxon>Actinomycetes</taxon>
        <taxon>Kineosporiales</taxon>
        <taxon>Kineosporiaceae</taxon>
        <taxon>Kineococcus</taxon>
    </lineage>
</organism>
<keyword evidence="2 5" id="KW-0812">Transmembrane</keyword>
<evidence type="ECO:0000313" key="7">
    <source>
        <dbReference type="EMBL" id="MFB9378715.1"/>
    </source>
</evidence>
<dbReference type="InterPro" id="IPR011701">
    <property type="entry name" value="MFS"/>
</dbReference>
<feature type="transmembrane region" description="Helical" evidence="5">
    <location>
        <begin position="308"/>
        <end position="328"/>
    </location>
</feature>
<dbReference type="CDD" id="cd17393">
    <property type="entry name" value="MFS_MosC_like"/>
    <property type="match status" value="1"/>
</dbReference>
<keyword evidence="4 5" id="KW-0472">Membrane</keyword>
<dbReference type="EMBL" id="JBHMDM010000009">
    <property type="protein sequence ID" value="MFB9378715.1"/>
    <property type="molecule type" value="Genomic_DNA"/>
</dbReference>
<feature type="domain" description="Major facilitator superfamily (MFS) profile" evidence="6">
    <location>
        <begin position="216"/>
        <end position="399"/>
    </location>
</feature>
<feature type="transmembrane region" description="Helical" evidence="5">
    <location>
        <begin position="245"/>
        <end position="268"/>
    </location>
</feature>
<proteinExistence type="predicted"/>
<gene>
    <name evidence="7" type="ORF">ACFFVI_17270</name>
</gene>
<comment type="caution">
    <text evidence="7">The sequence shown here is derived from an EMBL/GenBank/DDBJ whole genome shotgun (WGS) entry which is preliminary data.</text>
</comment>
<dbReference type="Pfam" id="PF07690">
    <property type="entry name" value="MFS_1"/>
    <property type="match status" value="1"/>
</dbReference>
<dbReference type="PROSITE" id="PS50850">
    <property type="entry name" value="MFS"/>
    <property type="match status" value="1"/>
</dbReference>
<dbReference type="InterPro" id="IPR036259">
    <property type="entry name" value="MFS_trans_sf"/>
</dbReference>
<evidence type="ECO:0000256" key="4">
    <source>
        <dbReference type="ARBA" id="ARBA00023136"/>
    </source>
</evidence>
<feature type="transmembrane region" description="Helical" evidence="5">
    <location>
        <begin position="136"/>
        <end position="155"/>
    </location>
</feature>
<keyword evidence="8" id="KW-1185">Reference proteome</keyword>
<feature type="transmembrane region" description="Helical" evidence="5">
    <location>
        <begin position="215"/>
        <end position="233"/>
    </location>
</feature>
<dbReference type="PANTHER" id="PTHR23514:SF13">
    <property type="entry name" value="INNER MEMBRANE PROTEIN YBJJ"/>
    <property type="match status" value="1"/>
</dbReference>
<accession>A0ABV5LXC4</accession>
<evidence type="ECO:0000256" key="5">
    <source>
        <dbReference type="SAM" id="Phobius"/>
    </source>
</evidence>
<comment type="subcellular location">
    <subcellularLocation>
        <location evidence="1">Cell membrane</location>
        <topology evidence="1">Multi-pass membrane protein</topology>
    </subcellularLocation>
</comment>
<keyword evidence="3 5" id="KW-1133">Transmembrane helix</keyword>
<evidence type="ECO:0000256" key="2">
    <source>
        <dbReference type="ARBA" id="ARBA00022692"/>
    </source>
</evidence>
<evidence type="ECO:0000313" key="8">
    <source>
        <dbReference type="Proteomes" id="UP001589748"/>
    </source>
</evidence>
<dbReference type="RefSeq" id="WP_380139447.1">
    <property type="nucleotide sequence ID" value="NZ_JBHLUI010000011.1"/>
</dbReference>
<protein>
    <submittedName>
        <fullName evidence="7">MFS transporter</fullName>
    </submittedName>
</protein>